<dbReference type="Proteomes" id="UP001184230">
    <property type="component" value="Unassembled WGS sequence"/>
</dbReference>
<evidence type="ECO:0000256" key="1">
    <source>
        <dbReference type="SAM" id="MobiDB-lite"/>
    </source>
</evidence>
<reference evidence="3 4" key="1">
    <citation type="submission" date="2023-07" db="EMBL/GenBank/DDBJ databases">
        <title>Sorghum-associated microbial communities from plants grown in Nebraska, USA.</title>
        <authorList>
            <person name="Schachtman D."/>
        </authorList>
    </citation>
    <scope>NUCLEOTIDE SEQUENCE [LARGE SCALE GENOMIC DNA]</scope>
    <source>
        <strain evidence="3 4">DS1781</strain>
    </source>
</reference>
<feature type="signal peptide" evidence="2">
    <location>
        <begin position="1"/>
        <end position="20"/>
    </location>
</feature>
<protein>
    <submittedName>
        <fullName evidence="3">Uncharacterized protein</fullName>
    </submittedName>
</protein>
<comment type="caution">
    <text evidence="3">The sequence shown here is derived from an EMBL/GenBank/DDBJ whole genome shotgun (WGS) entry which is preliminary data.</text>
</comment>
<gene>
    <name evidence="3" type="ORF">J2739_003807</name>
</gene>
<name>A0ABU1NJH4_9BURK</name>
<evidence type="ECO:0000313" key="4">
    <source>
        <dbReference type="Proteomes" id="UP001184230"/>
    </source>
</evidence>
<dbReference type="RefSeq" id="WP_309904435.1">
    <property type="nucleotide sequence ID" value="NZ_JAVDRF010000008.1"/>
</dbReference>
<evidence type="ECO:0000256" key="2">
    <source>
        <dbReference type="SAM" id="SignalP"/>
    </source>
</evidence>
<dbReference type="EMBL" id="JAVDRF010000008">
    <property type="protein sequence ID" value="MDR6538021.1"/>
    <property type="molecule type" value="Genomic_DNA"/>
</dbReference>
<organism evidence="3 4">
    <name type="scientific">Variovorax soli</name>
    <dbReference type="NCBI Taxonomy" id="376815"/>
    <lineage>
        <taxon>Bacteria</taxon>
        <taxon>Pseudomonadati</taxon>
        <taxon>Pseudomonadota</taxon>
        <taxon>Betaproteobacteria</taxon>
        <taxon>Burkholderiales</taxon>
        <taxon>Comamonadaceae</taxon>
        <taxon>Variovorax</taxon>
    </lineage>
</organism>
<keyword evidence="4" id="KW-1185">Reference proteome</keyword>
<evidence type="ECO:0000313" key="3">
    <source>
        <dbReference type="EMBL" id="MDR6538021.1"/>
    </source>
</evidence>
<sequence length="439" mass="44804">MTTTSSQRCLAALLISLVLSGCGGGSGSGTNGAQLVGMALQGTGSPNGSGGSQAGDPQSGQGGTGGTSGTTGTGSTGSTGSTASGPSGVAASAALVARLGKPSRVLVGLGAGNTLAQMQSQGIRPDIVDTYLVGVGAGAWPTWNSPAGAYITYTAQAIQAYGAVPMFTLYQMAQNGDGNVSGIASAVFMDSYWAQVRLMYQRIAALDAPALVNLEPDFWGYVWAQAPNHDPTQMPAVVNSQSECSGLSNTAAGIGQCLLQMGRQIAPKALLGFPPSFWGTSPAAIGAEMRAVGAQGADFIVAQTSDRDAGCLEIASPPAECAGRTGPFYWDESNVATPNFHQSQSAISDYRAALGNGLPILWWQTPMGVPSVTPGGTDLHYRDNHVDYMLRNTQEYGDIHTFGIVFSSGGALQTSINTDGGQFARLLGQYLARGGAALQ</sequence>
<accession>A0ABU1NJH4</accession>
<feature type="chain" id="PRO_5046590448" evidence="2">
    <location>
        <begin position="21"/>
        <end position="439"/>
    </location>
</feature>
<keyword evidence="2" id="KW-0732">Signal</keyword>
<feature type="region of interest" description="Disordered" evidence="1">
    <location>
        <begin position="38"/>
        <end position="85"/>
    </location>
</feature>
<proteinExistence type="predicted"/>
<feature type="compositionally biased region" description="Gly residues" evidence="1">
    <location>
        <begin position="60"/>
        <end position="77"/>
    </location>
</feature>